<comment type="caution">
    <text evidence="12">The sequence shown here is derived from an EMBL/GenBank/DDBJ whole genome shotgun (WGS) entry which is preliminary data.</text>
</comment>
<dbReference type="Pfam" id="PF07884">
    <property type="entry name" value="VKOR"/>
    <property type="match status" value="1"/>
</dbReference>
<dbReference type="InterPro" id="IPR012336">
    <property type="entry name" value="Thioredoxin-like_fold"/>
</dbReference>
<keyword evidence="13" id="KW-1185">Reference proteome</keyword>
<dbReference type="SUPFAM" id="SSF52833">
    <property type="entry name" value="Thioredoxin-like"/>
    <property type="match status" value="1"/>
</dbReference>
<keyword evidence="5 10" id="KW-1133">Transmembrane helix</keyword>
<accession>M5RNT6</accession>
<sequence>MSAADLFDRSSSSWFPFSHSHHATHGRHRGHFASVAPIKWVLLLCSSIALASSSYLAWVSLTSGSVAGCSGDLFNCDHVLHSRWATVMSIPVSIPAILTHASILGLLLLRPMQLRWERYRWPMISFAALTAGAAALWFVGLQVFLLEHLCPYCLVAHAAGLVAAVAVLWRRPLRKSTLAKVSGAAVTSVALLIALQVSTPAPDTFEVIEHTTPPAAIPAETTLPAESTTPDSDSMLFEAPISSTSSATPPAKTTVTGVSLALGLLNPSMLMMGQVDQADGANTSTKQPERRTASILGGLKLDTRQWPLIGKPDAELVFVELFDYTCPHCQRTHGALSQAKARYGDRLAVIVLPVPLDRSCNPTVRQTGAAHAEACDLARLAISVWVVDPKAFPKFHDYVFDNKPNYATALQHASQVVDSEKLRETMSGPIPSDYIAKHVSLYKRAGEGAIPKLLFPTSTTVGEVASADRLIQLISQHLERASR</sequence>
<feature type="domain" description="Vitamin K epoxide reductase" evidence="11">
    <location>
        <begin position="35"/>
        <end position="171"/>
    </location>
</feature>
<feature type="transmembrane region" description="Helical" evidence="10">
    <location>
        <begin position="121"/>
        <end position="143"/>
    </location>
</feature>
<keyword evidence="6" id="KW-0560">Oxidoreductase</keyword>
<comment type="similarity">
    <text evidence="2">Belongs to the VKOR family.</text>
</comment>
<keyword evidence="9" id="KW-0676">Redox-active center</keyword>
<dbReference type="SMART" id="SM00756">
    <property type="entry name" value="VKc"/>
    <property type="match status" value="1"/>
</dbReference>
<dbReference type="PANTHER" id="PTHR34573:SF1">
    <property type="entry name" value="VITAMIN K EPOXIDE REDUCTASE DOMAIN-CONTAINING PROTEIN"/>
    <property type="match status" value="1"/>
</dbReference>
<dbReference type="AlphaFoldDB" id="M5RNT6"/>
<dbReference type="InterPro" id="IPR038354">
    <property type="entry name" value="VKOR_sf"/>
</dbReference>
<keyword evidence="8" id="KW-1015">Disulfide bond</keyword>
<dbReference type="PATRIC" id="fig|1265738.3.peg.2108"/>
<dbReference type="InterPro" id="IPR036249">
    <property type="entry name" value="Thioredoxin-like_sf"/>
</dbReference>
<dbReference type="GO" id="GO:0016491">
    <property type="term" value="F:oxidoreductase activity"/>
    <property type="evidence" value="ECO:0007669"/>
    <property type="project" value="UniProtKB-KW"/>
</dbReference>
<name>M5RNT6_9BACT</name>
<keyword evidence="3 10" id="KW-0812">Transmembrane</keyword>
<evidence type="ECO:0000256" key="4">
    <source>
        <dbReference type="ARBA" id="ARBA00022719"/>
    </source>
</evidence>
<gene>
    <name evidence="12" type="ORF">RMSM_02101</name>
</gene>
<dbReference type="Pfam" id="PF13462">
    <property type="entry name" value="Thioredoxin_4"/>
    <property type="match status" value="1"/>
</dbReference>
<evidence type="ECO:0000256" key="1">
    <source>
        <dbReference type="ARBA" id="ARBA00004141"/>
    </source>
</evidence>
<dbReference type="Gene3D" id="3.40.30.10">
    <property type="entry name" value="Glutaredoxin"/>
    <property type="match status" value="1"/>
</dbReference>
<evidence type="ECO:0000256" key="6">
    <source>
        <dbReference type="ARBA" id="ARBA00023002"/>
    </source>
</evidence>
<proteinExistence type="inferred from homology"/>
<feature type="transmembrane region" description="Helical" evidence="10">
    <location>
        <begin position="88"/>
        <end position="109"/>
    </location>
</feature>
<dbReference type="GO" id="GO:0016020">
    <property type="term" value="C:membrane"/>
    <property type="evidence" value="ECO:0007669"/>
    <property type="project" value="UniProtKB-SubCell"/>
</dbReference>
<dbReference type="RefSeq" id="WP_008694804.1">
    <property type="nucleotide sequence ID" value="NZ_ANOG01000294.1"/>
</dbReference>
<dbReference type="GO" id="GO:0048038">
    <property type="term" value="F:quinone binding"/>
    <property type="evidence" value="ECO:0007669"/>
    <property type="project" value="UniProtKB-KW"/>
</dbReference>
<evidence type="ECO:0000313" key="12">
    <source>
        <dbReference type="EMBL" id="EMI20960.1"/>
    </source>
</evidence>
<dbReference type="InterPro" id="IPR012932">
    <property type="entry name" value="VKOR"/>
</dbReference>
<evidence type="ECO:0000256" key="10">
    <source>
        <dbReference type="SAM" id="Phobius"/>
    </source>
</evidence>
<dbReference type="Gene3D" id="1.20.1440.130">
    <property type="entry name" value="VKOR domain"/>
    <property type="match status" value="1"/>
</dbReference>
<feature type="transmembrane region" description="Helical" evidence="10">
    <location>
        <begin position="181"/>
        <end position="198"/>
    </location>
</feature>
<evidence type="ECO:0000256" key="7">
    <source>
        <dbReference type="ARBA" id="ARBA00023136"/>
    </source>
</evidence>
<dbReference type="PANTHER" id="PTHR34573">
    <property type="entry name" value="VKC DOMAIN-CONTAINING PROTEIN"/>
    <property type="match status" value="1"/>
</dbReference>
<feature type="transmembrane region" description="Helical" evidence="10">
    <location>
        <begin position="149"/>
        <end position="169"/>
    </location>
</feature>
<dbReference type="CDD" id="cd10546">
    <property type="entry name" value="VKOR"/>
    <property type="match status" value="1"/>
</dbReference>
<keyword evidence="4" id="KW-0874">Quinone</keyword>
<dbReference type="Proteomes" id="UP000011991">
    <property type="component" value="Unassembled WGS sequence"/>
</dbReference>
<evidence type="ECO:0000256" key="8">
    <source>
        <dbReference type="ARBA" id="ARBA00023157"/>
    </source>
</evidence>
<keyword evidence="7 10" id="KW-0472">Membrane</keyword>
<dbReference type="PROSITE" id="PS00194">
    <property type="entry name" value="THIOREDOXIN_1"/>
    <property type="match status" value="1"/>
</dbReference>
<feature type="transmembrane region" description="Helical" evidence="10">
    <location>
        <begin position="37"/>
        <end position="58"/>
    </location>
</feature>
<evidence type="ECO:0000256" key="9">
    <source>
        <dbReference type="ARBA" id="ARBA00023284"/>
    </source>
</evidence>
<evidence type="ECO:0000256" key="3">
    <source>
        <dbReference type="ARBA" id="ARBA00022692"/>
    </source>
</evidence>
<comment type="subcellular location">
    <subcellularLocation>
        <location evidence="1">Membrane</location>
        <topology evidence="1">Multi-pass membrane protein</topology>
    </subcellularLocation>
</comment>
<evidence type="ECO:0000313" key="13">
    <source>
        <dbReference type="Proteomes" id="UP000011991"/>
    </source>
</evidence>
<evidence type="ECO:0000259" key="11">
    <source>
        <dbReference type="SMART" id="SM00756"/>
    </source>
</evidence>
<evidence type="ECO:0000256" key="2">
    <source>
        <dbReference type="ARBA" id="ARBA00006214"/>
    </source>
</evidence>
<organism evidence="12 13">
    <name type="scientific">Rhodopirellula maiorica SM1</name>
    <dbReference type="NCBI Taxonomy" id="1265738"/>
    <lineage>
        <taxon>Bacteria</taxon>
        <taxon>Pseudomonadati</taxon>
        <taxon>Planctomycetota</taxon>
        <taxon>Planctomycetia</taxon>
        <taxon>Pirellulales</taxon>
        <taxon>Pirellulaceae</taxon>
        <taxon>Novipirellula</taxon>
    </lineage>
</organism>
<evidence type="ECO:0000256" key="5">
    <source>
        <dbReference type="ARBA" id="ARBA00022989"/>
    </source>
</evidence>
<dbReference type="EMBL" id="ANOG01000294">
    <property type="protein sequence ID" value="EMI20960.1"/>
    <property type="molecule type" value="Genomic_DNA"/>
</dbReference>
<protein>
    <submittedName>
        <fullName evidence="12">Suppressor for copper-sensitivity C-like protein</fullName>
    </submittedName>
</protein>
<dbReference type="InterPro" id="IPR017937">
    <property type="entry name" value="Thioredoxin_CS"/>
</dbReference>
<reference evidence="12 13" key="1">
    <citation type="journal article" date="2013" name="Mar. Genomics">
        <title>Expression of sulfatases in Rhodopirellula baltica and the diversity of sulfatases in the genus Rhodopirellula.</title>
        <authorList>
            <person name="Wegner C.E."/>
            <person name="Richter-Heitmann T."/>
            <person name="Klindworth A."/>
            <person name="Klockow C."/>
            <person name="Richter M."/>
            <person name="Achstetter T."/>
            <person name="Glockner F.O."/>
            <person name="Harder J."/>
        </authorList>
    </citation>
    <scope>NUCLEOTIDE SEQUENCE [LARGE SCALE GENOMIC DNA]</scope>
    <source>
        <strain evidence="12 13">SM1</strain>
    </source>
</reference>